<dbReference type="GO" id="GO:0006357">
    <property type="term" value="P:regulation of transcription by RNA polymerase II"/>
    <property type="evidence" value="ECO:0007669"/>
    <property type="project" value="TreeGrafter"/>
</dbReference>
<dbReference type="InterPro" id="IPR019340">
    <property type="entry name" value="Histone_AcTrfase_su3"/>
</dbReference>
<accession>A0A1W4X8C5</accession>
<dbReference type="PANTHER" id="PTHR13556">
    <property type="entry name" value="TRANSCRIPTIONAL ADAPTER 3-RELATED"/>
    <property type="match status" value="1"/>
</dbReference>
<keyword evidence="3" id="KW-0805">Transcription regulation</keyword>
<evidence type="ECO:0000256" key="2">
    <source>
        <dbReference type="ARBA" id="ARBA00005330"/>
    </source>
</evidence>
<gene>
    <name evidence="9 10" type="primary">LOC108741830</name>
</gene>
<reference evidence="9 10" key="1">
    <citation type="submission" date="2025-04" db="UniProtKB">
        <authorList>
            <consortium name="RefSeq"/>
        </authorList>
    </citation>
    <scope>IDENTIFICATION</scope>
    <source>
        <tissue evidence="9 10">Entire body</tissue>
    </source>
</reference>
<dbReference type="CTD" id="32787"/>
<dbReference type="KEGG" id="apln:108741830"/>
<dbReference type="GeneID" id="108741830"/>
<feature type="region of interest" description="Disordered" evidence="7">
    <location>
        <begin position="118"/>
        <end position="140"/>
    </location>
</feature>
<dbReference type="GO" id="GO:0003713">
    <property type="term" value="F:transcription coactivator activity"/>
    <property type="evidence" value="ECO:0007669"/>
    <property type="project" value="TreeGrafter"/>
</dbReference>
<keyword evidence="5" id="KW-0539">Nucleus</keyword>
<dbReference type="PANTHER" id="PTHR13556:SF2">
    <property type="entry name" value="TRANSCRIPTIONAL ADAPTER 3"/>
    <property type="match status" value="1"/>
</dbReference>
<dbReference type="GO" id="GO:0000124">
    <property type="term" value="C:SAGA complex"/>
    <property type="evidence" value="ECO:0007669"/>
    <property type="project" value="TreeGrafter"/>
</dbReference>
<keyword evidence="8" id="KW-1185">Reference proteome</keyword>
<evidence type="ECO:0000256" key="7">
    <source>
        <dbReference type="SAM" id="MobiDB-lite"/>
    </source>
</evidence>
<dbReference type="AlphaFoldDB" id="A0A1W4X8C5"/>
<keyword evidence="6" id="KW-0175">Coiled coil</keyword>
<evidence type="ECO:0000313" key="9">
    <source>
        <dbReference type="RefSeq" id="XP_018332283.1"/>
    </source>
</evidence>
<evidence type="ECO:0000256" key="5">
    <source>
        <dbReference type="ARBA" id="ARBA00023242"/>
    </source>
</evidence>
<dbReference type="RefSeq" id="XP_018332283.1">
    <property type="nucleotide sequence ID" value="XM_018476781.2"/>
</dbReference>
<evidence type="ECO:0000256" key="3">
    <source>
        <dbReference type="ARBA" id="ARBA00023015"/>
    </source>
</evidence>
<feature type="compositionally biased region" description="Basic and acidic residues" evidence="7">
    <location>
        <begin position="118"/>
        <end position="131"/>
    </location>
</feature>
<comment type="subcellular location">
    <subcellularLocation>
        <location evidence="1">Nucleus</location>
    </subcellularLocation>
</comment>
<keyword evidence="4" id="KW-0804">Transcription</keyword>
<feature type="region of interest" description="Disordered" evidence="7">
    <location>
        <begin position="305"/>
        <end position="330"/>
    </location>
</feature>
<sequence length="470" mass="54178">MDGLKRSHDLQKVRYNGKIKECSKPASSRHKLYDSTVPDGESSLANLPIVKQADNAKLLPRYTAVLGRNVDDGVSRDANDGVKMEDLDQLQQDLEKLLSTSAVRHRLLKAEIENIDQKEERRENKKGKPVDKQPPLKRKKIDERVKYRDAKNGIRLLKPKHYNVPLHSNIDIQHKEEIPKVTIPKNDTSDKFWLSIEPYCADVTKDDLVFIDELIKECSQEIEVKIPEIGDHYTLDWLEEMINQEQSLGSGTRNTKNKTLTLNHELKKNGLNAMVETFSSPFTQRLLAALIEEKVITKLPTPNDKNKVVQDTSSSINSNNKSPNVPGACLESNNKIKREEKDFFKLHYQNLSTEDDILQEIKKCQQELETVNAHNVTELKKLKAIVEKDLKRQEVKAELDHVDSQVLEMYNRILMAKQKQLAANEEESFDKTLYHKHYTKEFENEANNIIKKQVSLIRELTELSNNTHLY</sequence>
<dbReference type="Proteomes" id="UP000192223">
    <property type="component" value="Unplaced"/>
</dbReference>
<proteinExistence type="inferred from homology"/>
<dbReference type="GO" id="GO:0005634">
    <property type="term" value="C:nucleus"/>
    <property type="evidence" value="ECO:0007669"/>
    <property type="project" value="UniProtKB-SubCell"/>
</dbReference>
<feature type="coiled-coil region" evidence="6">
    <location>
        <begin position="376"/>
        <end position="427"/>
    </location>
</feature>
<evidence type="ECO:0000256" key="1">
    <source>
        <dbReference type="ARBA" id="ARBA00004123"/>
    </source>
</evidence>
<evidence type="ECO:0000313" key="10">
    <source>
        <dbReference type="RefSeq" id="XP_018332284.1"/>
    </source>
</evidence>
<evidence type="ECO:0000256" key="4">
    <source>
        <dbReference type="ARBA" id="ARBA00023163"/>
    </source>
</evidence>
<evidence type="ECO:0000313" key="8">
    <source>
        <dbReference type="Proteomes" id="UP000192223"/>
    </source>
</evidence>
<feature type="compositionally biased region" description="Low complexity" evidence="7">
    <location>
        <begin position="313"/>
        <end position="324"/>
    </location>
</feature>
<name>A0A1W4X8C5_AGRPL</name>
<organism evidence="8 10">
    <name type="scientific">Agrilus planipennis</name>
    <name type="common">Emerald ash borer</name>
    <name type="synonym">Agrilus marcopoli</name>
    <dbReference type="NCBI Taxonomy" id="224129"/>
    <lineage>
        <taxon>Eukaryota</taxon>
        <taxon>Metazoa</taxon>
        <taxon>Ecdysozoa</taxon>
        <taxon>Arthropoda</taxon>
        <taxon>Hexapoda</taxon>
        <taxon>Insecta</taxon>
        <taxon>Pterygota</taxon>
        <taxon>Neoptera</taxon>
        <taxon>Endopterygota</taxon>
        <taxon>Coleoptera</taxon>
        <taxon>Polyphaga</taxon>
        <taxon>Elateriformia</taxon>
        <taxon>Buprestoidea</taxon>
        <taxon>Buprestidae</taxon>
        <taxon>Agrilinae</taxon>
        <taxon>Agrilus</taxon>
    </lineage>
</organism>
<evidence type="ECO:0000256" key="6">
    <source>
        <dbReference type="SAM" id="Coils"/>
    </source>
</evidence>
<comment type="similarity">
    <text evidence="2">Belongs to the NGG1 family.</text>
</comment>
<dbReference type="RefSeq" id="XP_018332284.1">
    <property type="nucleotide sequence ID" value="XM_018476782.1"/>
</dbReference>
<dbReference type="OrthoDB" id="1232at2759"/>
<dbReference type="STRING" id="224129.A0A1W4X8C5"/>
<protein>
    <submittedName>
        <fullName evidence="9 10">Transcriptional adapter 3-A isoform X1</fullName>
    </submittedName>
</protein>
<dbReference type="Pfam" id="PF10198">
    <property type="entry name" value="Ada3"/>
    <property type="match status" value="1"/>
</dbReference>